<dbReference type="PROSITE" id="PS01227">
    <property type="entry name" value="UPF0012"/>
    <property type="match status" value="1"/>
</dbReference>
<proteinExistence type="inferred from homology"/>
<dbReference type="InterPro" id="IPR001110">
    <property type="entry name" value="UPF0012_CS"/>
</dbReference>
<sequence>METKSGLKLSALQMNSVIGNKQANIEKVYTLVSQNLEAGTDVLILPEVWPVGWDCEEFEKSAENIKSSSVIQFLSKLAQKYNIYVIGGSFIRKTDDGELYNSCPVFNRNGELIAIYDKNHLYSYCGCNEGTYIIPGKNGVVVDIDGIKTGLTICYDIRFPEIFREYRKAGAKLIINAAAWGASKPIPWEVLTKARAIENQVYFVALTQCGPIDLANWNIGHSRIINYLGETISEIKNQKEGLMSCNISFETMDEYRKQCPVLNDIKEKYEVKVYEKTVNNNTSSGSGTVRTSQNS</sequence>
<dbReference type="PROSITE" id="PS50263">
    <property type="entry name" value="CN_HYDROLASE"/>
    <property type="match status" value="1"/>
</dbReference>
<comment type="caution">
    <text evidence="3">The sequence shown here is derived from an EMBL/GenBank/DDBJ whole genome shotgun (WGS) entry which is preliminary data.</text>
</comment>
<dbReference type="AlphaFoldDB" id="A0A9D1K3C0"/>
<protein>
    <recommendedName>
        <fullName evidence="2">CN hydrolase domain-containing protein</fullName>
    </recommendedName>
</protein>
<name>A0A9D1K3C0_9BACT</name>
<dbReference type="Gene3D" id="3.60.110.10">
    <property type="entry name" value="Carbon-nitrogen hydrolase"/>
    <property type="match status" value="1"/>
</dbReference>
<dbReference type="InterPro" id="IPR003010">
    <property type="entry name" value="C-N_Hydrolase"/>
</dbReference>
<gene>
    <name evidence="3" type="ORF">IAD41_03120</name>
</gene>
<dbReference type="InterPro" id="IPR036526">
    <property type="entry name" value="C-N_Hydrolase_sf"/>
</dbReference>
<feature type="domain" description="CN hydrolase" evidence="2">
    <location>
        <begin position="7"/>
        <end position="249"/>
    </location>
</feature>
<dbReference type="PANTHER" id="PTHR23088:SF27">
    <property type="entry name" value="DEAMINATED GLUTATHIONE AMIDASE"/>
    <property type="match status" value="1"/>
</dbReference>
<comment type="similarity">
    <text evidence="1">Belongs to the carbon-nitrogen hydrolase superfamily. NIT1/NIT2 family.</text>
</comment>
<dbReference type="Pfam" id="PF00795">
    <property type="entry name" value="CN_hydrolase"/>
    <property type="match status" value="1"/>
</dbReference>
<dbReference type="PANTHER" id="PTHR23088">
    <property type="entry name" value="NITRILASE-RELATED"/>
    <property type="match status" value="1"/>
</dbReference>
<evidence type="ECO:0000313" key="3">
    <source>
        <dbReference type="EMBL" id="HIS82582.1"/>
    </source>
</evidence>
<accession>A0A9D1K3C0</accession>
<organism evidence="3 4">
    <name type="scientific">Candidatus Scatenecus faecavium</name>
    <dbReference type="NCBI Taxonomy" id="2840915"/>
    <lineage>
        <taxon>Bacteria</taxon>
        <taxon>Candidatus Scatenecus</taxon>
    </lineage>
</organism>
<evidence type="ECO:0000313" key="4">
    <source>
        <dbReference type="Proteomes" id="UP000824139"/>
    </source>
</evidence>
<evidence type="ECO:0000259" key="2">
    <source>
        <dbReference type="PROSITE" id="PS50263"/>
    </source>
</evidence>
<reference evidence="3" key="2">
    <citation type="journal article" date="2021" name="PeerJ">
        <title>Extensive microbial diversity within the chicken gut microbiome revealed by metagenomics and culture.</title>
        <authorList>
            <person name="Gilroy R."/>
            <person name="Ravi A."/>
            <person name="Getino M."/>
            <person name="Pursley I."/>
            <person name="Horton D.L."/>
            <person name="Alikhan N.F."/>
            <person name="Baker D."/>
            <person name="Gharbi K."/>
            <person name="Hall N."/>
            <person name="Watson M."/>
            <person name="Adriaenssens E.M."/>
            <person name="Foster-Nyarko E."/>
            <person name="Jarju S."/>
            <person name="Secka A."/>
            <person name="Antonio M."/>
            <person name="Oren A."/>
            <person name="Chaudhuri R.R."/>
            <person name="La Ragione R."/>
            <person name="Hildebrand F."/>
            <person name="Pallen M.J."/>
        </authorList>
    </citation>
    <scope>NUCLEOTIDE SEQUENCE</scope>
    <source>
        <strain evidence="3">CHK152-2994</strain>
    </source>
</reference>
<dbReference type="Proteomes" id="UP000824139">
    <property type="component" value="Unassembled WGS sequence"/>
</dbReference>
<dbReference type="SUPFAM" id="SSF56317">
    <property type="entry name" value="Carbon-nitrogen hydrolase"/>
    <property type="match status" value="1"/>
</dbReference>
<evidence type="ECO:0000256" key="1">
    <source>
        <dbReference type="ARBA" id="ARBA00010613"/>
    </source>
</evidence>
<dbReference type="EMBL" id="DVJO01000068">
    <property type="protein sequence ID" value="HIS82582.1"/>
    <property type="molecule type" value="Genomic_DNA"/>
</dbReference>
<reference evidence="3" key="1">
    <citation type="submission" date="2020-10" db="EMBL/GenBank/DDBJ databases">
        <authorList>
            <person name="Gilroy R."/>
        </authorList>
    </citation>
    <scope>NUCLEOTIDE SEQUENCE</scope>
    <source>
        <strain evidence="3">CHK152-2994</strain>
    </source>
</reference>